<sequence>METFFDSELMLSSSLNFVILSLALTIIFHVPIWCGLNLSKRKWKRIDYLWPLLAGIGMLGAVSEIKAKIALDWQETEQVRAVSVLESIHQFSLDKLRSDICMGQVAIDGGVTYHQACLWYLEIARKLKNVDFAKLPESSIFYAEAPDLEYIQGDKVWINGMIQQYEARKVQYQKTAQAQLKQPFEELLWFVSPYLLCFAIALRLTKVTAELRLEKQT</sequence>
<dbReference type="AlphaFoldDB" id="A0A6S4Q1G6"/>
<feature type="transmembrane region" description="Helical" evidence="1">
    <location>
        <begin position="15"/>
        <end position="36"/>
    </location>
</feature>
<dbReference type="RefSeq" id="WP_103193734.1">
    <property type="nucleotide sequence ID" value="NZ_JACGMD010000005.1"/>
</dbReference>
<reference evidence="2" key="1">
    <citation type="submission" date="2011-01" db="EMBL/GenBank/DDBJ databases">
        <title>Evolutionary Significance of Chromosomal Super-Integrons in Vibrio vulnificus Strains.</title>
        <authorList>
            <person name="Shu H.Y."/>
            <person name="Wu K.M."/>
            <person name="Liu T.T."/>
            <person name="Liu Y.M."/>
            <person name="Liao T.L."/>
            <person name="Hor L.I."/>
            <person name="Tsai S.F."/>
            <person name="Chen C.Y."/>
        </authorList>
    </citation>
    <scope>NUCLEOTIDE SEQUENCE</scope>
    <source>
        <strain evidence="2">CG021</strain>
    </source>
</reference>
<name>A0A6S4Q1G6_VIBVL</name>
<accession>A0A6S4Q1G6</accession>
<evidence type="ECO:0000313" key="2">
    <source>
        <dbReference type="EMBL" id="BBE39061.1"/>
    </source>
</evidence>
<protein>
    <submittedName>
        <fullName evidence="2">Uncharacterized protein</fullName>
    </submittedName>
</protein>
<keyword evidence="1" id="KW-0472">Membrane</keyword>
<evidence type="ECO:0000256" key="1">
    <source>
        <dbReference type="SAM" id="Phobius"/>
    </source>
</evidence>
<organism evidence="2">
    <name type="scientific">Vibrio vulnificus</name>
    <dbReference type="NCBI Taxonomy" id="672"/>
    <lineage>
        <taxon>Bacteria</taxon>
        <taxon>Pseudomonadati</taxon>
        <taxon>Pseudomonadota</taxon>
        <taxon>Gammaproteobacteria</taxon>
        <taxon>Vibrionales</taxon>
        <taxon>Vibrionaceae</taxon>
        <taxon>Vibrio</taxon>
    </lineage>
</organism>
<dbReference type="EMBL" id="AB609752">
    <property type="protein sequence ID" value="BBE39061.1"/>
    <property type="molecule type" value="Genomic_DNA"/>
</dbReference>
<keyword evidence="1" id="KW-1133">Transmembrane helix</keyword>
<keyword evidence="1" id="KW-0812">Transmembrane</keyword>
<proteinExistence type="predicted"/>